<gene>
    <name evidence="3" type="ORF">ID875_13825</name>
</gene>
<feature type="region of interest" description="Disordered" evidence="1">
    <location>
        <begin position="1"/>
        <end position="24"/>
    </location>
</feature>
<keyword evidence="2" id="KW-0812">Transmembrane</keyword>
<evidence type="ECO:0000256" key="1">
    <source>
        <dbReference type="SAM" id="MobiDB-lite"/>
    </source>
</evidence>
<keyword evidence="2" id="KW-0472">Membrane</keyword>
<protein>
    <submittedName>
        <fullName evidence="3">Uncharacterized protein</fullName>
    </submittedName>
</protein>
<feature type="compositionally biased region" description="Polar residues" evidence="1">
    <location>
        <begin position="1"/>
        <end position="13"/>
    </location>
</feature>
<feature type="compositionally biased region" description="Gly residues" evidence="1">
    <location>
        <begin position="596"/>
        <end position="622"/>
    </location>
</feature>
<reference evidence="3" key="1">
    <citation type="journal article" date="2020" name="PLoS ONE">
        <title>Isolation and characterization of Streptomyces bacteriophages and Streptomyces strains encoding biosynthetic arsenals: Streptomyces strains and phages for antibiotic discovery.</title>
        <authorList>
            <person name="Montano E.T."/>
            <person name="Nideffer J.F."/>
            <person name="Brumage L."/>
            <person name="Erb M."/>
            <person name="Derman A.I."/>
            <person name="Davis J.P."/>
            <person name="Estrada E."/>
            <person name="Fu S."/>
            <person name="Le D."/>
            <person name="Vuppala A."/>
            <person name="Tran C."/>
            <person name="Luterstein E."/>
            <person name="Lakkaraju S."/>
            <person name="Panchagnula S."/>
            <person name="Ren C."/>
            <person name="Doan J."/>
            <person name="Tran S."/>
            <person name="Soriano J."/>
            <person name="Fujita Y."/>
            <person name="Gutala P."/>
            <person name="Fujii Q."/>
            <person name="Lee M."/>
            <person name="Bui A."/>
            <person name="Villarreal C."/>
            <person name="Shing S.R."/>
            <person name="Kim S."/>
            <person name="Freeman D."/>
            <person name="Racha V."/>
            <person name="Ho A."/>
            <person name="Kumar P."/>
            <person name="Falah K."/>
            <person name="Dawson T."/>
            <person name="Enustun E."/>
            <person name="Prichard A."/>
            <person name="Gomez A."/>
            <person name="Khanna K."/>
            <person name="Trigg S."/>
            <person name="Fernandez L."/>
            <person name="Pogliano K."/>
            <person name="Pogliano J."/>
        </authorList>
    </citation>
    <scope>NUCLEOTIDE SEQUENCE</scope>
    <source>
        <strain evidence="3">QF2</strain>
    </source>
</reference>
<accession>A0A927GN85</accession>
<keyword evidence="2" id="KW-1133">Transmembrane helix</keyword>
<evidence type="ECO:0000256" key="2">
    <source>
        <dbReference type="SAM" id="Phobius"/>
    </source>
</evidence>
<feature type="transmembrane region" description="Helical" evidence="2">
    <location>
        <begin position="139"/>
        <end position="161"/>
    </location>
</feature>
<evidence type="ECO:0000313" key="3">
    <source>
        <dbReference type="EMBL" id="MBD2829113.1"/>
    </source>
</evidence>
<dbReference type="EMBL" id="JACWUS010000001">
    <property type="protein sequence ID" value="MBD2829113.1"/>
    <property type="molecule type" value="Genomic_DNA"/>
</dbReference>
<name>A0A927GN85_STRGL</name>
<sequence>MTDSSVPRPSQGQDDLLGKPPVHPAASEASRLLCAGVHLHDGYRDAVIEQLYVQEQRVAAPSAGFDAARVLAHALRARRAQLAWAAGILAAWLLGTVLSRGLVGALFFPGLLLALAPWVRGPAGDSPVYRRVLAFLMRWYGRLSLVFIGFLVLGSAVFGLFGDDSEPDGDFDPSSSYDPYGSGSFGGPDGFADSRSDVSDVAASLLTGGVSDGSGAGPAWVALFFLAVIAALVGLQRGQFARLMTQELSRKSFRDLAADPAERGQGERFRRLQGRIRLEQHAPLIMYAEENPFCGAGTPYRPWNLAVELRPREDTPVEPLDNALILRRIVPLLEALRVPSPHGSPEGAAAVRDRLRELVIDECVFLPAEGLPRRVDAPYGPEAFEQHRGRAVEEGGEGRRHFLRIRVGGWSEQVVVTVFVRVHTQGGMLMLEVAPHVLKPVHPLFRDADRAAHRHRNNNWFGKAVWALTRTPSSAVHALVVLGRGAASGWKLLTAGNAGALAEGPAFSVRELGADDEASLFQDMDVDRYLKSIEDRVNGGVRLALRETGYETDEFEQKIVNIGAGGVFIGSAKDSAIGIGDHNDIRRSGPSAPSGPGSGSGRSSGSGPGRGSGSGPGSGSGAAKGPAGPSDRQPKTGEK</sequence>
<dbReference type="AlphaFoldDB" id="A0A927GN85"/>
<comment type="caution">
    <text evidence="3">The sequence shown here is derived from an EMBL/GenBank/DDBJ whole genome shotgun (WGS) entry which is preliminary data.</text>
</comment>
<proteinExistence type="predicted"/>
<feature type="region of interest" description="Disordered" evidence="1">
    <location>
        <begin position="579"/>
        <end position="639"/>
    </location>
</feature>
<organism evidence="3">
    <name type="scientific">Streptomyces globisporus</name>
    <dbReference type="NCBI Taxonomy" id="1908"/>
    <lineage>
        <taxon>Bacteria</taxon>
        <taxon>Bacillati</taxon>
        <taxon>Actinomycetota</taxon>
        <taxon>Actinomycetes</taxon>
        <taxon>Kitasatosporales</taxon>
        <taxon>Streptomycetaceae</taxon>
        <taxon>Streptomyces</taxon>
    </lineage>
</organism>
<feature type="transmembrane region" description="Helical" evidence="2">
    <location>
        <begin position="217"/>
        <end position="235"/>
    </location>
</feature>
<feature type="transmembrane region" description="Helical" evidence="2">
    <location>
        <begin position="101"/>
        <end position="119"/>
    </location>
</feature>